<protein>
    <submittedName>
        <fullName evidence="3">Uncharacterized protein LOC101861314</fullName>
    </submittedName>
</protein>
<feature type="compositionally biased region" description="Basic and acidic residues" evidence="1">
    <location>
        <begin position="521"/>
        <end position="530"/>
    </location>
</feature>
<feature type="compositionally biased region" description="Polar residues" evidence="1">
    <location>
        <begin position="312"/>
        <end position="355"/>
    </location>
</feature>
<feature type="compositionally biased region" description="Basic and acidic residues" evidence="1">
    <location>
        <begin position="1411"/>
        <end position="1421"/>
    </location>
</feature>
<feature type="compositionally biased region" description="Low complexity" evidence="1">
    <location>
        <begin position="636"/>
        <end position="649"/>
    </location>
</feature>
<feature type="compositionally biased region" description="Basic and acidic residues" evidence="1">
    <location>
        <begin position="1270"/>
        <end position="1284"/>
    </location>
</feature>
<feature type="region of interest" description="Disordered" evidence="1">
    <location>
        <begin position="454"/>
        <end position="571"/>
    </location>
</feature>
<feature type="region of interest" description="Disordered" evidence="1">
    <location>
        <begin position="1073"/>
        <end position="1098"/>
    </location>
</feature>
<feature type="compositionally biased region" description="Basic and acidic residues" evidence="1">
    <location>
        <begin position="1003"/>
        <end position="1021"/>
    </location>
</feature>
<feature type="compositionally biased region" description="Polar residues" evidence="1">
    <location>
        <begin position="619"/>
        <end position="635"/>
    </location>
</feature>
<gene>
    <name evidence="3" type="primary">LOC101861314</name>
</gene>
<feature type="region of interest" description="Disordered" evidence="1">
    <location>
        <begin position="602"/>
        <end position="653"/>
    </location>
</feature>
<feature type="region of interest" description="Disordered" evidence="1">
    <location>
        <begin position="747"/>
        <end position="783"/>
    </location>
</feature>
<evidence type="ECO:0000256" key="1">
    <source>
        <dbReference type="SAM" id="MobiDB-lite"/>
    </source>
</evidence>
<dbReference type="Proteomes" id="UP000694888">
    <property type="component" value="Unplaced"/>
</dbReference>
<feature type="region of interest" description="Disordered" evidence="1">
    <location>
        <begin position="1270"/>
        <end position="1293"/>
    </location>
</feature>
<feature type="compositionally biased region" description="Polar residues" evidence="1">
    <location>
        <begin position="1361"/>
        <end position="1371"/>
    </location>
</feature>
<feature type="compositionally biased region" description="Basic and acidic residues" evidence="1">
    <location>
        <begin position="544"/>
        <end position="560"/>
    </location>
</feature>
<sequence>MEGTVVCLSKNVSAQLSVGVNVTLVKLMCGSPAGMGQLIKYFESQSRRLDRQSFHTGPSCFNSDFESQIKFNGVPILPPAMTSSRRDDVRQDKKDAVLLEKRLRARHRRQLMTQADTGVNDTSQMTYTDMNNRPTARQLNFDSAAQDGGLLSGTLKERLGATNPLSTFATAETDLAGEDFGLQTMDTLNSDFMSLEGGESIPTVFSGIKLNSSREQKISYDLDRLSKVLNVQELNSTSGSDVSEALANTGASEEDLRNAARWAEKVLAQKASASEGGGGGGDVQSASFFHESQDTVVEVSPEPGEGRDSESGGDNTVTTATSGFVDVNTNSTLEQSRTSTSVNSSPGCGSANTTDSQRSSRSSPKSLKNAVHFASFVTEYINTSASQSLESTTIVTKKMSAADQSLSKVSSDIGALASDGVLPIIGDPSEARLKQTQGKKVVQADGSAAGLLSRVSLNPDSDSSPCTPPFDPSSGMPFQYYGRTEAYSSDKENEGSVPHKGHHGHRGTHDHTGSRSRGHGHVSDGGEWARHGVRRRQSSEGDDETRHEASDQGSGRDGRKSHAPLTGHRSLPVVNPAVASAGVGAQDHQSFSGGSVVGANQSCQESADDLSAVKPPTGEVTTGKMSVSDSQGSNKSNTLTATSESSSSTIRDDMSARDNTALAMNIVETGCGQVNVLDNKAVDDNVSESQVGAEKTDVPNKKEEKAHSPKKLNVDPSSVEKESAAENDLTPTKVLVRRGSYTLSEPSPALVRARSRLEAQDKERVSKDVAATSDAKAEQKEEVAPYVDKDEEAALNRKLQFELSPDASAPQIGRNLVNAQVPSEAEREGKAEHINKYLSQVQLQNSMNISHQSWDVLHRSQGEGEEDEEEEEEEEGYPGLMEDGMTAVDVHNSILDMVKSLPESSQSLDLSVDQLTRLHQQRLEQAKEELIHRQEREMEELFVQQRRDTMLLAAEIKAAQQLEKEQQEFLIQNAPENLKVKARGQSGEFSPEHTGDFDSNVLEQRDGGRPHTGESGRRSEVEEAMNSLHNLRPQSYHRHSHADPAGSMPSIQLQPKSYPAGNLKTGRSVVAGKHGVGKKKSQSSVMNISGDSVGGNEAHQTRVKTLSSDDSFSPRVAPPRDAAGIGHAVPEFSPSPNSPRIHRPSVLRSPLKFPSSFRRDGKVVVPPQAHSAEMRVKFDRVSAVAKGFLTRCLLRSDKVQELVKTIRDTRTFAFDFQTETPIKKGVFTSQDRTLLERLVAQLQAALLDLHEIFFEIPTSERMALIEQTRAKEQEKRVRISKDSVRGSGPRISQATLKALERKRKAREAEASAMLSVSSSRPTTAPPATSSPRCQNHQDISGPLRRHFGFLISRALKPLQGHGQTQVSTSRTDTSRSEKERPRTAPEKQLTKPKRITAPSHPRPSVSSGQDSSKDAQKDGSSAKHSNTSSSKLVMKTKVAPSKASSSRPTKSWR</sequence>
<dbReference type="InterPro" id="IPR033207">
    <property type="entry name" value="CCP110"/>
</dbReference>
<reference evidence="3" key="1">
    <citation type="submission" date="2025-08" db="UniProtKB">
        <authorList>
            <consortium name="RefSeq"/>
        </authorList>
    </citation>
    <scope>IDENTIFICATION</scope>
</reference>
<feature type="region of interest" description="Disordered" evidence="1">
    <location>
        <begin position="1356"/>
        <end position="1453"/>
    </location>
</feature>
<name>A0ABM1W058_APLCA</name>
<feature type="region of interest" description="Disordered" evidence="1">
    <location>
        <begin position="293"/>
        <end position="366"/>
    </location>
</feature>
<organism evidence="2 3">
    <name type="scientific">Aplysia californica</name>
    <name type="common">California sea hare</name>
    <dbReference type="NCBI Taxonomy" id="6500"/>
    <lineage>
        <taxon>Eukaryota</taxon>
        <taxon>Metazoa</taxon>
        <taxon>Spiralia</taxon>
        <taxon>Lophotrochozoa</taxon>
        <taxon>Mollusca</taxon>
        <taxon>Gastropoda</taxon>
        <taxon>Heterobranchia</taxon>
        <taxon>Euthyneura</taxon>
        <taxon>Tectipleura</taxon>
        <taxon>Aplysiida</taxon>
        <taxon>Aplysioidea</taxon>
        <taxon>Aplysiidae</taxon>
        <taxon>Aplysia</taxon>
    </lineage>
</organism>
<feature type="compositionally biased region" description="Basic and acidic residues" evidence="1">
    <location>
        <begin position="1372"/>
        <end position="1389"/>
    </location>
</feature>
<dbReference type="PANTHER" id="PTHR13594:SF1">
    <property type="entry name" value="CENTRIOLAR COILED-COIL PROTEIN OF 110 KDA"/>
    <property type="match status" value="1"/>
</dbReference>
<feature type="compositionally biased region" description="Low complexity" evidence="1">
    <location>
        <begin position="356"/>
        <end position="366"/>
    </location>
</feature>
<feature type="compositionally biased region" description="Low complexity" evidence="1">
    <location>
        <begin position="1317"/>
        <end position="1332"/>
    </location>
</feature>
<dbReference type="GeneID" id="101861314"/>
<dbReference type="Pfam" id="PF16025">
    <property type="entry name" value="CaM_bind"/>
    <property type="match status" value="1"/>
</dbReference>
<feature type="compositionally biased region" description="Polar residues" evidence="1">
    <location>
        <begin position="455"/>
        <end position="465"/>
    </location>
</feature>
<feature type="compositionally biased region" description="Acidic residues" evidence="1">
    <location>
        <begin position="863"/>
        <end position="876"/>
    </location>
</feature>
<feature type="region of interest" description="Disordered" evidence="1">
    <location>
        <begin position="983"/>
        <end position="1024"/>
    </location>
</feature>
<feature type="compositionally biased region" description="Basic and acidic residues" evidence="1">
    <location>
        <begin position="694"/>
        <end position="707"/>
    </location>
</feature>
<dbReference type="RefSeq" id="XP_035828051.1">
    <property type="nucleotide sequence ID" value="XM_035972158.1"/>
</dbReference>
<feature type="region of interest" description="Disordered" evidence="1">
    <location>
        <begin position="1305"/>
        <end position="1340"/>
    </location>
</feature>
<dbReference type="PANTHER" id="PTHR13594">
    <property type="entry name" value="CENTRIOLAR COILED-COIL PROTEIN OF 110 KDA"/>
    <property type="match status" value="1"/>
</dbReference>
<proteinExistence type="predicted"/>
<feature type="compositionally biased region" description="Basic and acidic residues" evidence="1">
    <location>
        <begin position="755"/>
        <end position="767"/>
    </location>
</feature>
<accession>A0ABM1W058</accession>
<keyword evidence="2" id="KW-1185">Reference proteome</keyword>
<evidence type="ECO:0000313" key="3">
    <source>
        <dbReference type="RefSeq" id="XP_035828051.1"/>
    </source>
</evidence>
<evidence type="ECO:0000313" key="2">
    <source>
        <dbReference type="Proteomes" id="UP000694888"/>
    </source>
</evidence>
<feature type="region of interest" description="Disordered" evidence="1">
    <location>
        <begin position="857"/>
        <end position="877"/>
    </location>
</feature>
<feature type="region of interest" description="Disordered" evidence="1">
    <location>
        <begin position="685"/>
        <end position="731"/>
    </location>
</feature>
<feature type="compositionally biased region" description="Polar residues" evidence="1">
    <location>
        <begin position="1442"/>
        <end position="1453"/>
    </location>
</feature>